<feature type="transmembrane region" description="Helical" evidence="5">
    <location>
        <begin position="163"/>
        <end position="187"/>
    </location>
</feature>
<dbReference type="EMBL" id="BOLY01000009">
    <property type="protein sequence ID" value="GIZ49541.1"/>
    <property type="molecule type" value="Genomic_DNA"/>
</dbReference>
<dbReference type="PANTHER" id="PTHR21324">
    <property type="entry name" value="FASTING-INDUCIBLE INTEGRAL MEMBRANE PROTEIN TM6P1-RELATED"/>
    <property type="match status" value="1"/>
</dbReference>
<dbReference type="Proteomes" id="UP000825890">
    <property type="component" value="Unassembled WGS sequence"/>
</dbReference>
<dbReference type="AlphaFoldDB" id="A0A9P3L154"/>
<name>A0A9P3L154_9PEZI</name>
<keyword evidence="3 5" id="KW-1133">Transmembrane helix</keyword>
<keyword evidence="8" id="KW-1185">Reference proteome</keyword>
<dbReference type="GO" id="GO:0005886">
    <property type="term" value="C:plasma membrane"/>
    <property type="evidence" value="ECO:0007669"/>
    <property type="project" value="TreeGrafter"/>
</dbReference>
<evidence type="ECO:0000256" key="4">
    <source>
        <dbReference type="ARBA" id="ARBA00023136"/>
    </source>
</evidence>
<comment type="caution">
    <text evidence="7">The sequence shown here is derived from an EMBL/GenBank/DDBJ whole genome shotgun (WGS) entry which is preliminary data.</text>
</comment>
<organism evidence="7 8">
    <name type="scientific">Cercospora kikuchii</name>
    <dbReference type="NCBI Taxonomy" id="84275"/>
    <lineage>
        <taxon>Eukaryota</taxon>
        <taxon>Fungi</taxon>
        <taxon>Dikarya</taxon>
        <taxon>Ascomycota</taxon>
        <taxon>Pezizomycotina</taxon>
        <taxon>Dothideomycetes</taxon>
        <taxon>Dothideomycetidae</taxon>
        <taxon>Mycosphaerellales</taxon>
        <taxon>Mycosphaerellaceae</taxon>
        <taxon>Cercospora</taxon>
    </lineage>
</organism>
<dbReference type="Pfam" id="PF10277">
    <property type="entry name" value="Frag1"/>
    <property type="match status" value="1"/>
</dbReference>
<proteinExistence type="predicted"/>
<evidence type="ECO:0000256" key="3">
    <source>
        <dbReference type="ARBA" id="ARBA00022989"/>
    </source>
</evidence>
<accession>A0A9P3L154</accession>
<evidence type="ECO:0000256" key="1">
    <source>
        <dbReference type="ARBA" id="ARBA00004127"/>
    </source>
</evidence>
<dbReference type="PANTHER" id="PTHR21324:SF2">
    <property type="entry name" value="EG:22E5.9 PROTEIN"/>
    <property type="match status" value="1"/>
</dbReference>
<evidence type="ECO:0000256" key="2">
    <source>
        <dbReference type="ARBA" id="ARBA00022692"/>
    </source>
</evidence>
<dbReference type="GeneID" id="68298146"/>
<evidence type="ECO:0000313" key="8">
    <source>
        <dbReference type="Proteomes" id="UP000825890"/>
    </source>
</evidence>
<feature type="transmembrane region" description="Helical" evidence="5">
    <location>
        <begin position="199"/>
        <end position="221"/>
    </location>
</feature>
<keyword evidence="2 5" id="KW-0812">Transmembrane</keyword>
<feature type="transmembrane region" description="Helical" evidence="5">
    <location>
        <begin position="60"/>
        <end position="77"/>
    </location>
</feature>
<dbReference type="OrthoDB" id="10032492at2759"/>
<gene>
    <name evidence="7" type="ORF">CKM354_001257100</name>
</gene>
<feature type="transmembrane region" description="Helical" evidence="5">
    <location>
        <begin position="7"/>
        <end position="30"/>
    </location>
</feature>
<feature type="domain" description="CWH43-like N-terminal" evidence="6">
    <location>
        <begin position="6"/>
        <end position="220"/>
    </location>
</feature>
<dbReference type="InterPro" id="IPR050911">
    <property type="entry name" value="DRAM/TMEM150_Autophagy_Mod"/>
</dbReference>
<evidence type="ECO:0000259" key="6">
    <source>
        <dbReference type="Pfam" id="PF10277"/>
    </source>
</evidence>
<keyword evidence="4 5" id="KW-0472">Membrane</keyword>
<evidence type="ECO:0000256" key="5">
    <source>
        <dbReference type="SAM" id="Phobius"/>
    </source>
</evidence>
<protein>
    <recommendedName>
        <fullName evidence="6">CWH43-like N-terminal domain-containing protein</fullName>
    </recommendedName>
</protein>
<feature type="transmembrane region" description="Helical" evidence="5">
    <location>
        <begin position="98"/>
        <end position="120"/>
    </location>
</feature>
<dbReference type="RefSeq" id="XP_044664028.1">
    <property type="nucleotide sequence ID" value="XM_044808093.1"/>
</dbReference>
<evidence type="ECO:0000313" key="7">
    <source>
        <dbReference type="EMBL" id="GIZ49541.1"/>
    </source>
</evidence>
<dbReference type="InterPro" id="IPR019402">
    <property type="entry name" value="CWH43_N"/>
</dbReference>
<comment type="subcellular location">
    <subcellularLocation>
        <location evidence="1">Endomembrane system</location>
        <topology evidence="1">Multi-pass membrane protein</topology>
    </subcellularLocation>
</comment>
<reference evidence="7 8" key="1">
    <citation type="submission" date="2021-01" db="EMBL/GenBank/DDBJ databases">
        <title>Cercospora kikuchii MAFF 305040 whole genome shotgun sequence.</title>
        <authorList>
            <person name="Kashiwa T."/>
            <person name="Suzuki T."/>
        </authorList>
    </citation>
    <scope>NUCLEOTIDE SEQUENCE [LARGE SCALE GENOMIC DNA]</scope>
    <source>
        <strain evidence="7 8">MAFF 305040</strain>
    </source>
</reference>
<sequence>MFGLSYWFLPLFSGCVWLGTLLAMLGRWLAIGSPQYTSFNTNQTYPYISDIGATSWGKPLFIAGSATSVVIFDLAFISERWLRHKGRLTQNYSISEKILSGFAIAFALIGAAGLILLTIFDTVRYPRVHVSMLVVFIAAYIISAIFICAEYQRLGVRYRDQRILAASFWIKLAFIFIELALAISFGIMSNQSKYNRAAVLEWVISLIYIFYQWSFIIDFLPATRTRHKSDRYPAPVKRSDDEMAMDTEAGGNMLGGPVYTAGGTNGAAGAGHAQSAAPAYANARYAPPPSTTAGSSTNF</sequence>
<dbReference type="GO" id="GO:0012505">
    <property type="term" value="C:endomembrane system"/>
    <property type="evidence" value="ECO:0007669"/>
    <property type="project" value="UniProtKB-SubCell"/>
</dbReference>
<feature type="transmembrane region" description="Helical" evidence="5">
    <location>
        <begin position="132"/>
        <end position="151"/>
    </location>
</feature>